<keyword evidence="6" id="KW-1185">Reference proteome</keyword>
<dbReference type="InterPro" id="IPR002110">
    <property type="entry name" value="Ankyrin_rpt"/>
</dbReference>
<evidence type="ECO:0000313" key="6">
    <source>
        <dbReference type="Proteomes" id="UP001500604"/>
    </source>
</evidence>
<protein>
    <recommendedName>
        <fullName evidence="7">Ankyrin</fullName>
    </recommendedName>
</protein>
<keyword evidence="2 3" id="KW-0040">ANK repeat</keyword>
<dbReference type="PROSITE" id="PS50088">
    <property type="entry name" value="ANK_REPEAT"/>
    <property type="match status" value="2"/>
</dbReference>
<dbReference type="InterPro" id="IPR036770">
    <property type="entry name" value="Ankyrin_rpt-contain_sf"/>
</dbReference>
<feature type="repeat" description="ANK" evidence="3">
    <location>
        <begin position="149"/>
        <end position="184"/>
    </location>
</feature>
<feature type="region of interest" description="Disordered" evidence="4">
    <location>
        <begin position="304"/>
        <end position="451"/>
    </location>
</feature>
<organism evidence="5 6">
    <name type="scientific">Kistimonas scapharcae</name>
    <dbReference type="NCBI Taxonomy" id="1036133"/>
    <lineage>
        <taxon>Bacteria</taxon>
        <taxon>Pseudomonadati</taxon>
        <taxon>Pseudomonadota</taxon>
        <taxon>Gammaproteobacteria</taxon>
        <taxon>Oceanospirillales</taxon>
        <taxon>Endozoicomonadaceae</taxon>
        <taxon>Kistimonas</taxon>
    </lineage>
</organism>
<gene>
    <name evidence="5" type="ORF">GCM10023116_33540</name>
</gene>
<evidence type="ECO:0008006" key="7">
    <source>
        <dbReference type="Google" id="ProtNLM"/>
    </source>
</evidence>
<dbReference type="InterPro" id="IPR050663">
    <property type="entry name" value="Ankyrin-SOCS_Box"/>
</dbReference>
<dbReference type="PRINTS" id="PR01415">
    <property type="entry name" value="ANKYRIN"/>
</dbReference>
<dbReference type="Gene3D" id="1.25.40.20">
    <property type="entry name" value="Ankyrin repeat-containing domain"/>
    <property type="match status" value="1"/>
</dbReference>
<accession>A0ABP8V5A1</accession>
<dbReference type="SMART" id="SM00248">
    <property type="entry name" value="ANK"/>
    <property type="match status" value="3"/>
</dbReference>
<proteinExistence type="predicted"/>
<dbReference type="PROSITE" id="PS50297">
    <property type="entry name" value="ANK_REP_REGION"/>
    <property type="match status" value="1"/>
</dbReference>
<dbReference type="EMBL" id="BAABFL010000436">
    <property type="protein sequence ID" value="GAA4651071.1"/>
    <property type="molecule type" value="Genomic_DNA"/>
</dbReference>
<dbReference type="Proteomes" id="UP001500604">
    <property type="component" value="Unassembled WGS sequence"/>
</dbReference>
<dbReference type="PANTHER" id="PTHR24193:SF121">
    <property type="entry name" value="ADA2A-CONTAINING COMPLEX COMPONENT 3, ISOFORM D"/>
    <property type="match status" value="1"/>
</dbReference>
<evidence type="ECO:0000256" key="1">
    <source>
        <dbReference type="ARBA" id="ARBA00022737"/>
    </source>
</evidence>
<name>A0ABP8V5A1_9GAMM</name>
<dbReference type="SUPFAM" id="SSF48403">
    <property type="entry name" value="Ankyrin repeat"/>
    <property type="match status" value="1"/>
</dbReference>
<feature type="compositionally biased region" description="Polar residues" evidence="4">
    <location>
        <begin position="376"/>
        <end position="390"/>
    </location>
</feature>
<comment type="caution">
    <text evidence="5">The sequence shown here is derived from an EMBL/GenBank/DDBJ whole genome shotgun (WGS) entry which is preliminary data.</text>
</comment>
<keyword evidence="1" id="KW-0677">Repeat</keyword>
<dbReference type="Pfam" id="PF00023">
    <property type="entry name" value="Ank"/>
    <property type="match status" value="2"/>
</dbReference>
<reference evidence="6" key="1">
    <citation type="journal article" date="2019" name="Int. J. Syst. Evol. Microbiol.">
        <title>The Global Catalogue of Microorganisms (GCM) 10K type strain sequencing project: providing services to taxonomists for standard genome sequencing and annotation.</title>
        <authorList>
            <consortium name="The Broad Institute Genomics Platform"/>
            <consortium name="The Broad Institute Genome Sequencing Center for Infectious Disease"/>
            <person name="Wu L."/>
            <person name="Ma J."/>
        </authorList>
    </citation>
    <scope>NUCLEOTIDE SEQUENCE [LARGE SCALE GENOMIC DNA]</scope>
    <source>
        <strain evidence="6">JCM 17805</strain>
    </source>
</reference>
<feature type="repeat" description="ANK" evidence="3">
    <location>
        <begin position="59"/>
        <end position="91"/>
    </location>
</feature>
<evidence type="ECO:0000256" key="3">
    <source>
        <dbReference type="PROSITE-ProRule" id="PRU00023"/>
    </source>
</evidence>
<evidence type="ECO:0000256" key="2">
    <source>
        <dbReference type="ARBA" id="ARBA00023043"/>
    </source>
</evidence>
<dbReference type="PANTHER" id="PTHR24193">
    <property type="entry name" value="ANKYRIN REPEAT PROTEIN"/>
    <property type="match status" value="1"/>
</dbReference>
<sequence>MIDAIVHYHDLVSPTDAPALKQFKKNIIPFLEKAMPDLARFSETYPEKAKELINHADADGDTALNCAASVGLTDLFNPLIHAGADINLEGSSTSFHHALIITDEKCGVSNYEILKLLIEALKSSGKFTQEELRDQINKKSNRLKSGQWIQQTALHKALSQPYKHHWKIVALLLEHGADPNVTNQDNQTALGLAIYLPFPESRDILTMIAAKTSIPNISECITQTGNAELKQLLEEQLSIRRHQQFLASTEQPPAPIVFTETEDAEAMLDFDFILSASRSTFGTAHPFNADIDYLIEPEHAQITESPEGDAHITPEISLPPVQTAVPSPATEMKKEMVSYSEQLETGDDPHATAETSMWVPSVERTQVPASPESPTPIDTTTKHTPPSGSETVPRAKTGFDSLQYQQTERRSTRLVALQTKEPETSQPAIQKGRKRKASTETPASKTKKIAG</sequence>
<evidence type="ECO:0000313" key="5">
    <source>
        <dbReference type="EMBL" id="GAA4651071.1"/>
    </source>
</evidence>
<evidence type="ECO:0000256" key="4">
    <source>
        <dbReference type="SAM" id="MobiDB-lite"/>
    </source>
</evidence>